<proteinExistence type="predicted"/>
<accession>A0A6J7WLF8</accession>
<sequence length="68" mass="7965">MDRFEQIIRLKRDLRDYYSKSSEEFVIPQPEPGEHVQKYISRCIAKIGNEYDKPGQAAAVCYGQIEKK</sequence>
<reference evidence="1" key="1">
    <citation type="submission" date="2020-05" db="EMBL/GenBank/DDBJ databases">
        <authorList>
            <person name="Chiriac C."/>
            <person name="Salcher M."/>
            <person name="Ghai R."/>
            <person name="Kavagutti S V."/>
        </authorList>
    </citation>
    <scope>NUCLEOTIDE SEQUENCE</scope>
</reference>
<organism evidence="1">
    <name type="scientific">uncultured Caudovirales phage</name>
    <dbReference type="NCBI Taxonomy" id="2100421"/>
    <lineage>
        <taxon>Viruses</taxon>
        <taxon>Duplodnaviria</taxon>
        <taxon>Heunggongvirae</taxon>
        <taxon>Uroviricota</taxon>
        <taxon>Caudoviricetes</taxon>
        <taxon>Peduoviridae</taxon>
        <taxon>Maltschvirus</taxon>
        <taxon>Maltschvirus maltsch</taxon>
    </lineage>
</organism>
<evidence type="ECO:0000313" key="1">
    <source>
        <dbReference type="EMBL" id="CAB5214165.1"/>
    </source>
</evidence>
<name>A0A6J7WLF8_9CAUD</name>
<protein>
    <submittedName>
        <fullName evidence="1">Uncharacterized protein</fullName>
    </submittedName>
</protein>
<gene>
    <name evidence="1" type="ORF">UFOVP185_26</name>
</gene>
<dbReference type="EMBL" id="LR798242">
    <property type="protein sequence ID" value="CAB5214165.1"/>
    <property type="molecule type" value="Genomic_DNA"/>
</dbReference>